<dbReference type="GO" id="GO:0005524">
    <property type="term" value="F:ATP binding"/>
    <property type="evidence" value="ECO:0007669"/>
    <property type="project" value="UniProtKB-KW"/>
</dbReference>
<dbReference type="CDD" id="cd03250">
    <property type="entry name" value="ABCC_MRP_domain1"/>
    <property type="match status" value="1"/>
</dbReference>
<dbReference type="InterPro" id="IPR011527">
    <property type="entry name" value="ABC1_TM_dom"/>
</dbReference>
<comment type="caution">
    <text evidence="13">The sequence shown here is derived from an EMBL/GenBank/DDBJ whole genome shotgun (WGS) entry which is preliminary data.</text>
</comment>
<accession>A0A507E8I0</accession>
<evidence type="ECO:0000256" key="7">
    <source>
        <dbReference type="ARBA" id="ARBA00022989"/>
    </source>
</evidence>
<evidence type="ECO:0000256" key="9">
    <source>
        <dbReference type="SAM" id="MobiDB-lite"/>
    </source>
</evidence>
<evidence type="ECO:0000259" key="12">
    <source>
        <dbReference type="PROSITE" id="PS50929"/>
    </source>
</evidence>
<dbReference type="InterPro" id="IPR036640">
    <property type="entry name" value="ABC1_TM_sf"/>
</dbReference>
<feature type="transmembrane region" description="Helical" evidence="10">
    <location>
        <begin position="232"/>
        <end position="254"/>
    </location>
</feature>
<dbReference type="Gene3D" id="1.20.1560.10">
    <property type="entry name" value="ABC transporter type 1, transmembrane domain"/>
    <property type="match status" value="2"/>
</dbReference>
<feature type="transmembrane region" description="Helical" evidence="10">
    <location>
        <begin position="1119"/>
        <end position="1140"/>
    </location>
</feature>
<dbReference type="InterPro" id="IPR003593">
    <property type="entry name" value="AAA+_ATPase"/>
</dbReference>
<dbReference type="SUPFAM" id="SSF90123">
    <property type="entry name" value="ABC transporter transmembrane region"/>
    <property type="match status" value="2"/>
</dbReference>
<comment type="subcellular location">
    <subcellularLocation>
        <location evidence="1">Vacuole membrane</location>
        <topology evidence="1">Multi-pass membrane protein</topology>
    </subcellularLocation>
</comment>
<dbReference type="InterPro" id="IPR050173">
    <property type="entry name" value="ABC_transporter_C-like"/>
</dbReference>
<evidence type="ECO:0000256" key="10">
    <source>
        <dbReference type="SAM" id="Phobius"/>
    </source>
</evidence>
<keyword evidence="3 10" id="KW-0812">Transmembrane</keyword>
<feature type="transmembrane region" description="Helical" evidence="10">
    <location>
        <begin position="897"/>
        <end position="919"/>
    </location>
</feature>
<proteinExistence type="predicted"/>
<dbReference type="InterPro" id="IPR017871">
    <property type="entry name" value="ABC_transporter-like_CS"/>
</dbReference>
<dbReference type="STRING" id="109895.A0A507E8I0"/>
<feature type="transmembrane region" description="Helical" evidence="10">
    <location>
        <begin position="939"/>
        <end position="960"/>
    </location>
</feature>
<dbReference type="InterPro" id="IPR003439">
    <property type="entry name" value="ABC_transporter-like_ATP-bd"/>
</dbReference>
<reference evidence="13 14" key="1">
    <citation type="journal article" date="2019" name="Sci. Rep.">
        <title>Comparative genomics of chytrid fungi reveal insights into the obligate biotrophic and pathogenic lifestyle of Synchytrium endobioticum.</title>
        <authorList>
            <person name="van de Vossenberg B.T.L.H."/>
            <person name="Warris S."/>
            <person name="Nguyen H.D.T."/>
            <person name="van Gent-Pelzer M.P.E."/>
            <person name="Joly D.L."/>
            <person name="van de Geest H.C."/>
            <person name="Bonants P.J.M."/>
            <person name="Smith D.S."/>
            <person name="Levesque C.A."/>
            <person name="van der Lee T.A.J."/>
        </authorList>
    </citation>
    <scope>NUCLEOTIDE SEQUENCE [LARGE SCALE GENOMIC DNA]</scope>
    <source>
        <strain evidence="13 14">CBS 809.83</strain>
    </source>
</reference>
<keyword evidence="2" id="KW-0813">Transport</keyword>
<evidence type="ECO:0000256" key="8">
    <source>
        <dbReference type="ARBA" id="ARBA00023136"/>
    </source>
</evidence>
<organism evidence="13 14">
    <name type="scientific">Powellomyces hirtus</name>
    <dbReference type="NCBI Taxonomy" id="109895"/>
    <lineage>
        <taxon>Eukaryota</taxon>
        <taxon>Fungi</taxon>
        <taxon>Fungi incertae sedis</taxon>
        <taxon>Chytridiomycota</taxon>
        <taxon>Chytridiomycota incertae sedis</taxon>
        <taxon>Chytridiomycetes</taxon>
        <taxon>Spizellomycetales</taxon>
        <taxon>Powellomycetaceae</taxon>
        <taxon>Powellomyces</taxon>
    </lineage>
</organism>
<keyword evidence="8 10" id="KW-0472">Membrane</keyword>
<feature type="domain" description="ABC transmembrane type-1" evidence="12">
    <location>
        <begin position="901"/>
        <end position="1175"/>
    </location>
</feature>
<dbReference type="PANTHER" id="PTHR24223">
    <property type="entry name" value="ATP-BINDING CASSETTE SUB-FAMILY C"/>
    <property type="match status" value="1"/>
</dbReference>
<dbReference type="GO" id="GO:0016887">
    <property type="term" value="F:ATP hydrolysis activity"/>
    <property type="evidence" value="ECO:0007669"/>
    <property type="project" value="InterPro"/>
</dbReference>
<dbReference type="Pfam" id="PF00664">
    <property type="entry name" value="ABC_membrane"/>
    <property type="match status" value="2"/>
</dbReference>
<sequence>MATAGAAEAADKGNTDFELQQVDVQQQHDSTSDSNISTSLKVEPAPLKKGRKLPKRWGQAYSSPEEKAGLFSRWTYSWMDPVYWVAWNRPLDQEDIWELGRAWNVQGLHNDLDVAWQAEVKRAAAAKASHNPEDVAAESGNVNSTAKLHSQRKKEDAKRKKEDKPSLRRAIWNAWFWRIAPCGLAKFLADMAGVFSPFLVKYILQFVAESKAIDNINDTTGSNNALPPLAQGFGYAIGLLVLAVFQTLLNNMFFQIATTQGMALRSAMIATIYRKTLRLSAASRQEMSAGKVMTIVATDAQRIELFMQFIHVLWTAPVQILAISIFLITQLGPSALAGIGLLVLCGPFQGKIMRRLGVIRKSVAPITDSRVKTTQEIMQGIRVIKFFAWEKSFLENVEEIRRREIKQVFKRGMLQAFVMSLAFGIPIISASLSIVIYAVTNPLDATKIFPALTWFTQLRFPLMFLPQIIVGLADFKVALTRISELLMAPELDAQPTMVEDADFAIKVENGEFVWEAPPPQIDDEKDEKKKGRKAKNTTTEEKEKLDEEKLDKEKHAVTSDDAAAVAVVAQRPDDQHQTHPSGGDSSNASTAVDKSSESGRNGTPSDFTASLRNINFSIPKGALVAIVGPVGSGKSSLLNALIGEMKRKSGSVSFSGTLGYCPQQAWIQNTTLRDNITFGRDFDRTKYLRVLRDCALEQDLQVLSNADRTEIGERGINLSGGQKQRVNLARVCYFDSDIVLLDDPLSAVDSHVGRYLFEQCILGALGNKTRILVTHQLHVLPQVDFVICMKGGEIVESGRYQDLMSAHDGEFANLMKSYGGIEETTDDEDAIDEGAKTSALLQAQKDEDEEVVLSRIEKAIKQTKTARQLMSTEEKATGAVGTGIWLAYMNAAGGRSFAIYLLLLMILVQASRVGTDFWLVEWTNYRIDGFSNGQYVGVYWGWGILQTIMLYVFGIFFAYAGTRAARVLHGAALANVIKAPVRFFDSTPLGRIINRFSKDTDTIDTTLADSFRMFINTFASAVSTFIFIIYATPLFMAPLVPILGIYYIFQKVYRGASRDLKRLDSTTRSPLYASFGETLVGAASIRAYGEQQRFIDVNDARINGNNAPYFLLITAQRWLAVRLEILGGVMVFFASAFGILNRTSDALTAALLGLSLSYALQVTQTLNWCVRQFTETEIALNAVERVTHYAYEVETEPLPAYPPPDGPEINISTVVPTSAGKTSPPPKGWPQTGAIDIHDLTLQYAPDLPAVLHHLTLTIGDKEKVGVVGRTGSGKSTLIQSLFRTIEPCLGSEIKIDGVNTRTIPLEDLRRAISIIPQDPTLFSGTFRSNLDPFGEYDDAALFTALRRAHLGADVAAKGGLDAHVAEGGENLSVGQRQLVCLARAMVKKPRILIMDEATANVDLETDFVVQRILREEFAECTVLCVAHRLNTIIDYDRVLVLSNGRIAEFDTPRALLSNPQGVFTSMVDETGATNADMLKSMVK</sequence>
<dbReference type="Proteomes" id="UP000318582">
    <property type="component" value="Unassembled WGS sequence"/>
</dbReference>
<keyword evidence="6" id="KW-0067">ATP-binding</keyword>
<dbReference type="Pfam" id="PF00005">
    <property type="entry name" value="ABC_tran"/>
    <property type="match status" value="2"/>
</dbReference>
<dbReference type="GO" id="GO:0140359">
    <property type="term" value="F:ABC-type transporter activity"/>
    <property type="evidence" value="ECO:0007669"/>
    <property type="project" value="InterPro"/>
</dbReference>
<dbReference type="SMART" id="SM00382">
    <property type="entry name" value="AAA"/>
    <property type="match status" value="2"/>
</dbReference>
<dbReference type="PANTHER" id="PTHR24223:SF443">
    <property type="entry name" value="MULTIDRUG-RESISTANCE LIKE PROTEIN 1, ISOFORM I"/>
    <property type="match status" value="1"/>
</dbReference>
<keyword evidence="7 10" id="KW-1133">Transmembrane helix</keyword>
<evidence type="ECO:0000313" key="14">
    <source>
        <dbReference type="Proteomes" id="UP000318582"/>
    </source>
</evidence>
<protein>
    <submittedName>
        <fullName evidence="13">Uncharacterized protein</fullName>
    </submittedName>
</protein>
<dbReference type="FunFam" id="1.20.1560.10:FF:000006">
    <property type="entry name" value="ATP-binding cassette, sub-family C (CFTR/MRP), member 9"/>
    <property type="match status" value="1"/>
</dbReference>
<evidence type="ECO:0000256" key="6">
    <source>
        <dbReference type="ARBA" id="ARBA00022840"/>
    </source>
</evidence>
<feature type="compositionally biased region" description="Basic and acidic residues" evidence="9">
    <location>
        <begin position="538"/>
        <end position="558"/>
    </location>
</feature>
<feature type="transmembrane region" description="Helical" evidence="10">
    <location>
        <begin position="1022"/>
        <end position="1049"/>
    </location>
</feature>
<keyword evidence="14" id="KW-1185">Reference proteome</keyword>
<dbReference type="PROSITE" id="PS00211">
    <property type="entry name" value="ABC_TRANSPORTER_1"/>
    <property type="match status" value="1"/>
</dbReference>
<dbReference type="CDD" id="cd18597">
    <property type="entry name" value="ABC_6TM_YOR1_D1_like"/>
    <property type="match status" value="1"/>
</dbReference>
<feature type="region of interest" description="Disordered" evidence="9">
    <location>
        <begin position="127"/>
        <end position="162"/>
    </location>
</feature>
<evidence type="ECO:0000256" key="4">
    <source>
        <dbReference type="ARBA" id="ARBA00022737"/>
    </source>
</evidence>
<dbReference type="GO" id="GO:0000329">
    <property type="term" value="C:fungal-type vacuole membrane"/>
    <property type="evidence" value="ECO:0007669"/>
    <property type="project" value="UniProtKB-ARBA"/>
</dbReference>
<feature type="region of interest" description="Disordered" evidence="9">
    <location>
        <begin position="571"/>
        <end position="606"/>
    </location>
</feature>
<evidence type="ECO:0000259" key="11">
    <source>
        <dbReference type="PROSITE" id="PS50893"/>
    </source>
</evidence>
<keyword evidence="4" id="KW-0677">Repeat</keyword>
<evidence type="ECO:0000256" key="3">
    <source>
        <dbReference type="ARBA" id="ARBA00022692"/>
    </source>
</evidence>
<feature type="compositionally biased region" description="Polar residues" evidence="9">
    <location>
        <begin position="578"/>
        <end position="606"/>
    </location>
</feature>
<feature type="domain" description="ABC transmembrane type-1" evidence="12">
    <location>
        <begin position="184"/>
        <end position="474"/>
    </location>
</feature>
<feature type="transmembrane region" description="Helical" evidence="10">
    <location>
        <begin position="416"/>
        <end position="440"/>
    </location>
</feature>
<dbReference type="FunFam" id="1.20.1560.10:FF:000010">
    <property type="entry name" value="Multidrug resistance-associated ABC transporter"/>
    <property type="match status" value="1"/>
</dbReference>
<dbReference type="PROSITE" id="PS50929">
    <property type="entry name" value="ABC_TM1F"/>
    <property type="match status" value="2"/>
</dbReference>
<dbReference type="CDD" id="cd03244">
    <property type="entry name" value="ABCC_MRP_domain2"/>
    <property type="match status" value="1"/>
</dbReference>
<evidence type="ECO:0000256" key="2">
    <source>
        <dbReference type="ARBA" id="ARBA00022448"/>
    </source>
</evidence>
<feature type="region of interest" description="Disordered" evidence="9">
    <location>
        <begin position="514"/>
        <end position="558"/>
    </location>
</feature>
<feature type="region of interest" description="Disordered" evidence="9">
    <location>
        <begin position="1"/>
        <end position="43"/>
    </location>
</feature>
<dbReference type="PROSITE" id="PS50893">
    <property type="entry name" value="ABC_TRANSPORTER_2"/>
    <property type="match status" value="2"/>
</dbReference>
<feature type="compositionally biased region" description="Polar residues" evidence="9">
    <location>
        <begin position="22"/>
        <end position="40"/>
    </location>
</feature>
<keyword evidence="5" id="KW-0547">Nucleotide-binding</keyword>
<dbReference type="InterPro" id="IPR027417">
    <property type="entry name" value="P-loop_NTPase"/>
</dbReference>
<dbReference type="Gene3D" id="3.40.50.300">
    <property type="entry name" value="P-loop containing nucleotide triphosphate hydrolases"/>
    <property type="match status" value="2"/>
</dbReference>
<evidence type="ECO:0000256" key="5">
    <source>
        <dbReference type="ARBA" id="ARBA00022741"/>
    </source>
</evidence>
<dbReference type="SUPFAM" id="SSF52540">
    <property type="entry name" value="P-loop containing nucleoside triphosphate hydrolases"/>
    <property type="match status" value="2"/>
</dbReference>
<dbReference type="CDD" id="cd18606">
    <property type="entry name" value="ABC_6TM_YOR1_D2_like"/>
    <property type="match status" value="1"/>
</dbReference>
<feature type="transmembrane region" description="Helical" evidence="10">
    <location>
        <begin position="309"/>
        <end position="328"/>
    </location>
</feature>
<gene>
    <name evidence="13" type="ORF">PhCBS80983_g02066</name>
</gene>
<dbReference type="FunFam" id="3.40.50.300:FF:000163">
    <property type="entry name" value="Multidrug resistance-associated protein member 4"/>
    <property type="match status" value="1"/>
</dbReference>
<name>A0A507E8I0_9FUNG</name>
<feature type="domain" description="ABC transporter" evidence="11">
    <location>
        <begin position="1235"/>
        <end position="1469"/>
    </location>
</feature>
<dbReference type="EMBL" id="QEAQ01000019">
    <property type="protein sequence ID" value="TPX60041.1"/>
    <property type="molecule type" value="Genomic_DNA"/>
</dbReference>
<evidence type="ECO:0000256" key="1">
    <source>
        <dbReference type="ARBA" id="ARBA00004128"/>
    </source>
</evidence>
<evidence type="ECO:0000313" key="13">
    <source>
        <dbReference type="EMBL" id="TPX60041.1"/>
    </source>
</evidence>
<dbReference type="FunFam" id="3.40.50.300:FF:000997">
    <property type="entry name" value="Multidrug resistance-associated protein 1"/>
    <property type="match status" value="1"/>
</dbReference>
<feature type="compositionally biased region" description="Basic and acidic residues" evidence="9">
    <location>
        <begin position="153"/>
        <end position="162"/>
    </location>
</feature>
<feature type="domain" description="ABC transporter" evidence="11">
    <location>
        <begin position="592"/>
        <end position="816"/>
    </location>
</feature>
<feature type="transmembrane region" description="Helical" evidence="10">
    <location>
        <begin position="334"/>
        <end position="352"/>
    </location>
</feature>